<dbReference type="SUPFAM" id="SSF55785">
    <property type="entry name" value="PYP-like sensor domain (PAS domain)"/>
    <property type="match status" value="1"/>
</dbReference>
<dbReference type="EC" id="2.7.13.3" evidence="2"/>
<dbReference type="STRING" id="321339.SAMN05444340_11579"/>
<keyword evidence="5" id="KW-0547">Nucleotide-binding</keyword>
<feature type="region of interest" description="Disordered" evidence="8">
    <location>
        <begin position="325"/>
        <end position="345"/>
    </location>
</feature>
<dbReference type="InterPro" id="IPR011102">
    <property type="entry name" value="Sig_transdc_His_kinase_HWE"/>
</dbReference>
<name>A0A1H3M2K1_9RHOB</name>
<dbReference type="Pfam" id="PF08448">
    <property type="entry name" value="PAS_4"/>
    <property type="match status" value="1"/>
</dbReference>
<keyword evidence="11" id="KW-1185">Reference proteome</keyword>
<evidence type="ECO:0000259" key="9">
    <source>
        <dbReference type="SMART" id="SM00911"/>
    </source>
</evidence>
<dbReference type="GO" id="GO:0005524">
    <property type="term" value="F:ATP binding"/>
    <property type="evidence" value="ECO:0007669"/>
    <property type="project" value="UniProtKB-KW"/>
</dbReference>
<keyword evidence="4" id="KW-0808">Transferase</keyword>
<keyword evidence="3" id="KW-0597">Phosphoprotein</keyword>
<dbReference type="InterPro" id="IPR035965">
    <property type="entry name" value="PAS-like_dom_sf"/>
</dbReference>
<evidence type="ECO:0000256" key="7">
    <source>
        <dbReference type="ARBA" id="ARBA00022840"/>
    </source>
</evidence>
<dbReference type="Proteomes" id="UP000199286">
    <property type="component" value="Unassembled WGS sequence"/>
</dbReference>
<dbReference type="EMBL" id="FNPF01000015">
    <property type="protein sequence ID" value="SDY70931.1"/>
    <property type="molecule type" value="Genomic_DNA"/>
</dbReference>
<organism evidence="10 11">
    <name type="scientific">Citreimonas salinaria</name>
    <dbReference type="NCBI Taxonomy" id="321339"/>
    <lineage>
        <taxon>Bacteria</taxon>
        <taxon>Pseudomonadati</taxon>
        <taxon>Pseudomonadota</taxon>
        <taxon>Alphaproteobacteria</taxon>
        <taxon>Rhodobacterales</taxon>
        <taxon>Roseobacteraceae</taxon>
        <taxon>Citreimonas</taxon>
    </lineage>
</organism>
<protein>
    <recommendedName>
        <fullName evidence="2">histidine kinase</fullName>
        <ecNumber evidence="2">2.7.13.3</ecNumber>
    </recommendedName>
</protein>
<evidence type="ECO:0000256" key="3">
    <source>
        <dbReference type="ARBA" id="ARBA00022553"/>
    </source>
</evidence>
<feature type="compositionally biased region" description="Low complexity" evidence="8">
    <location>
        <begin position="327"/>
        <end position="338"/>
    </location>
</feature>
<evidence type="ECO:0000256" key="6">
    <source>
        <dbReference type="ARBA" id="ARBA00022777"/>
    </source>
</evidence>
<dbReference type="Gene3D" id="3.30.565.10">
    <property type="entry name" value="Histidine kinase-like ATPase, C-terminal domain"/>
    <property type="match status" value="1"/>
</dbReference>
<feature type="domain" description="Signal transduction histidine kinase HWE region" evidence="9">
    <location>
        <begin position="144"/>
        <end position="222"/>
    </location>
</feature>
<dbReference type="InterPro" id="IPR013656">
    <property type="entry name" value="PAS_4"/>
</dbReference>
<evidence type="ECO:0000256" key="4">
    <source>
        <dbReference type="ARBA" id="ARBA00022679"/>
    </source>
</evidence>
<keyword evidence="7" id="KW-0067">ATP-binding</keyword>
<dbReference type="Gene3D" id="3.30.450.20">
    <property type="entry name" value="PAS domain"/>
    <property type="match status" value="1"/>
</dbReference>
<evidence type="ECO:0000313" key="11">
    <source>
        <dbReference type="Proteomes" id="UP000199286"/>
    </source>
</evidence>
<accession>A0A1H3M2K1</accession>
<dbReference type="OrthoDB" id="9816309at2"/>
<evidence type="ECO:0000256" key="1">
    <source>
        <dbReference type="ARBA" id="ARBA00000085"/>
    </source>
</evidence>
<evidence type="ECO:0000256" key="2">
    <source>
        <dbReference type="ARBA" id="ARBA00012438"/>
    </source>
</evidence>
<evidence type="ECO:0000313" key="10">
    <source>
        <dbReference type="EMBL" id="SDY70931.1"/>
    </source>
</evidence>
<dbReference type="PANTHER" id="PTHR41523">
    <property type="entry name" value="TWO-COMPONENT SYSTEM SENSOR PROTEIN"/>
    <property type="match status" value="1"/>
</dbReference>
<dbReference type="InterPro" id="IPR036890">
    <property type="entry name" value="HATPase_C_sf"/>
</dbReference>
<dbReference type="AlphaFoldDB" id="A0A1H3M2K1"/>
<dbReference type="Pfam" id="PF07536">
    <property type="entry name" value="HWE_HK"/>
    <property type="match status" value="1"/>
</dbReference>
<sequence>MDLDELYRLLRASHVRAQGVVDTIRDALLVLGPDLTVISANPAFYRTFHTDREATIDVPFDKLGDGQWNIEELRLLLEQVIPRSASVFDYEVTAEFPKIGLRTMLVSAQRLAHSVNEQRVLLVTLSDATERRRGEAEKDILIGELDHRIKNLLSVTHALARQTDVAGRSAEEYRDIFLGRFEALGRSMEVTSTGKIAELPALARAIIEPYLDGDRVILVADEPKVDLQPSKATPLGMILHELVTNATKYGALSVSDGQVKVDWDLSTDEDNATWVHLRWEETNGPETAPPEATGFGTRLISFTVERELGGGAELSYRSRGFRLQAASGSTPSSSTSSGCRAPWSA</sequence>
<comment type="catalytic activity">
    <reaction evidence="1">
        <text>ATP + protein L-histidine = ADP + protein N-phospho-L-histidine.</text>
        <dbReference type="EC" id="2.7.13.3"/>
    </reaction>
</comment>
<evidence type="ECO:0000256" key="5">
    <source>
        <dbReference type="ARBA" id="ARBA00022741"/>
    </source>
</evidence>
<dbReference type="PANTHER" id="PTHR41523:SF8">
    <property type="entry name" value="ETHYLENE RESPONSE SENSOR PROTEIN"/>
    <property type="match status" value="1"/>
</dbReference>
<keyword evidence="6 10" id="KW-0418">Kinase</keyword>
<proteinExistence type="predicted"/>
<reference evidence="10 11" key="1">
    <citation type="submission" date="2016-10" db="EMBL/GenBank/DDBJ databases">
        <authorList>
            <person name="de Groot N.N."/>
        </authorList>
    </citation>
    <scope>NUCLEOTIDE SEQUENCE [LARGE SCALE GENOMIC DNA]</scope>
    <source>
        <strain evidence="10 11">DSM 26880</strain>
    </source>
</reference>
<dbReference type="SMART" id="SM00911">
    <property type="entry name" value="HWE_HK"/>
    <property type="match status" value="1"/>
</dbReference>
<gene>
    <name evidence="10" type="ORF">SAMN05444340_11579</name>
</gene>
<dbReference type="GO" id="GO:0004673">
    <property type="term" value="F:protein histidine kinase activity"/>
    <property type="evidence" value="ECO:0007669"/>
    <property type="project" value="UniProtKB-EC"/>
</dbReference>
<evidence type="ECO:0000256" key="8">
    <source>
        <dbReference type="SAM" id="MobiDB-lite"/>
    </source>
</evidence>